<dbReference type="EC" id="2.8.1.7" evidence="3"/>
<dbReference type="InterPro" id="IPR015422">
    <property type="entry name" value="PyrdxlP-dep_Trfase_small"/>
</dbReference>
<dbReference type="RefSeq" id="WP_231617285.1">
    <property type="nucleotide sequence ID" value="NZ_SJPY01000001.1"/>
</dbReference>
<evidence type="ECO:0000256" key="1">
    <source>
        <dbReference type="ARBA" id="ARBA00022898"/>
    </source>
</evidence>
<accession>A0A5C6EEM4</accession>
<name>A0A5C6EEM4_9BACT</name>
<comment type="caution">
    <text evidence="3">The sequence shown here is derived from an EMBL/GenBank/DDBJ whole genome shotgun (WGS) entry which is preliminary data.</text>
</comment>
<dbReference type="Pfam" id="PF00266">
    <property type="entry name" value="Aminotran_5"/>
    <property type="match status" value="1"/>
</dbReference>
<organism evidence="3 4">
    <name type="scientific">Novipirellula aureliae</name>
    <dbReference type="NCBI Taxonomy" id="2527966"/>
    <lineage>
        <taxon>Bacteria</taxon>
        <taxon>Pseudomonadati</taxon>
        <taxon>Planctomycetota</taxon>
        <taxon>Planctomycetia</taxon>
        <taxon>Pirellulales</taxon>
        <taxon>Pirellulaceae</taxon>
        <taxon>Novipirellula</taxon>
    </lineage>
</organism>
<dbReference type="SUPFAM" id="SSF53383">
    <property type="entry name" value="PLP-dependent transferases"/>
    <property type="match status" value="1"/>
</dbReference>
<dbReference type="EMBL" id="SJPY01000001">
    <property type="protein sequence ID" value="TWU45679.1"/>
    <property type="molecule type" value="Genomic_DNA"/>
</dbReference>
<evidence type="ECO:0000259" key="2">
    <source>
        <dbReference type="Pfam" id="PF00266"/>
    </source>
</evidence>
<dbReference type="GO" id="GO:0031071">
    <property type="term" value="F:cysteine desulfurase activity"/>
    <property type="evidence" value="ECO:0007669"/>
    <property type="project" value="UniProtKB-EC"/>
</dbReference>
<dbReference type="InterPro" id="IPR000192">
    <property type="entry name" value="Aminotrans_V_dom"/>
</dbReference>
<proteinExistence type="predicted"/>
<sequence>MENIKNWQNGVENDPWQWWRGLMPITESFAYFDHGAVGALSFPAVLAIENYARQASTLGDTVWPEWAAANEGLRKNTASLMNCHEDAVCLIPNTSTGINYVAEGWDWKPGDNVVIPEGEFPSNLFPWKNQEAKGVELRIVPRRKLPSGEAGEVRIADLVEAMDESTKMVAASWVGYATGYRLDIDELVRAAHNRGVLVFLDAIQGLGVYPLDLAKTPVDFLAADGHKWLLGPEGAGVAMIRTEHLPKLRLRNIGWGSVRNSCDFSAPTMDLKDEAARYESGSANMVGLAALSASMQIFLLVQKHHGRDAIEKRVVSLTDELDQMLKALGVTTSIADQRSNRSGILNFSLAGVEPTTIRSRGLERNVVLSCRGTGVRASVHAYNNRDDMNRLVDLVKACLPR</sequence>
<dbReference type="Proteomes" id="UP000315471">
    <property type="component" value="Unassembled WGS sequence"/>
</dbReference>
<protein>
    <submittedName>
        <fullName evidence="3">Putative cysteine desulfurase</fullName>
        <ecNumber evidence="3">2.8.1.7</ecNumber>
    </submittedName>
</protein>
<dbReference type="Gene3D" id="3.40.640.10">
    <property type="entry name" value="Type I PLP-dependent aspartate aminotransferase-like (Major domain)"/>
    <property type="match status" value="1"/>
</dbReference>
<dbReference type="PANTHER" id="PTHR43586:SF15">
    <property type="entry name" value="BLR3095 PROTEIN"/>
    <property type="match status" value="1"/>
</dbReference>
<dbReference type="AlphaFoldDB" id="A0A5C6EEM4"/>
<dbReference type="Gene3D" id="3.90.1150.10">
    <property type="entry name" value="Aspartate Aminotransferase, domain 1"/>
    <property type="match status" value="1"/>
</dbReference>
<dbReference type="InterPro" id="IPR015421">
    <property type="entry name" value="PyrdxlP-dep_Trfase_major"/>
</dbReference>
<evidence type="ECO:0000313" key="4">
    <source>
        <dbReference type="Proteomes" id="UP000315471"/>
    </source>
</evidence>
<feature type="domain" description="Aminotransferase class V" evidence="2">
    <location>
        <begin position="65"/>
        <end position="391"/>
    </location>
</feature>
<gene>
    <name evidence="3" type="primary">csd_1</name>
    <name evidence="3" type="ORF">Q31b_08550</name>
</gene>
<keyword evidence="4" id="KW-1185">Reference proteome</keyword>
<keyword evidence="3" id="KW-0808">Transferase</keyword>
<evidence type="ECO:0000313" key="3">
    <source>
        <dbReference type="EMBL" id="TWU45679.1"/>
    </source>
</evidence>
<keyword evidence="1" id="KW-0663">Pyridoxal phosphate</keyword>
<reference evidence="3 4" key="1">
    <citation type="submission" date="2019-02" db="EMBL/GenBank/DDBJ databases">
        <title>Deep-cultivation of Planctomycetes and their phenomic and genomic characterization uncovers novel biology.</title>
        <authorList>
            <person name="Wiegand S."/>
            <person name="Jogler M."/>
            <person name="Boedeker C."/>
            <person name="Pinto D."/>
            <person name="Vollmers J."/>
            <person name="Rivas-Marin E."/>
            <person name="Kohn T."/>
            <person name="Peeters S.H."/>
            <person name="Heuer A."/>
            <person name="Rast P."/>
            <person name="Oberbeckmann S."/>
            <person name="Bunk B."/>
            <person name="Jeske O."/>
            <person name="Meyerdierks A."/>
            <person name="Storesund J.E."/>
            <person name="Kallscheuer N."/>
            <person name="Luecker S."/>
            <person name="Lage O.M."/>
            <person name="Pohl T."/>
            <person name="Merkel B.J."/>
            <person name="Hornburger P."/>
            <person name="Mueller R.-W."/>
            <person name="Bruemmer F."/>
            <person name="Labrenz M."/>
            <person name="Spormann A.M."/>
            <person name="Op Den Camp H."/>
            <person name="Overmann J."/>
            <person name="Amann R."/>
            <person name="Jetten M.S.M."/>
            <person name="Mascher T."/>
            <person name="Medema M.H."/>
            <person name="Devos D.P."/>
            <person name="Kaster A.-K."/>
            <person name="Ovreas L."/>
            <person name="Rohde M."/>
            <person name="Galperin M.Y."/>
            <person name="Jogler C."/>
        </authorList>
    </citation>
    <scope>NUCLEOTIDE SEQUENCE [LARGE SCALE GENOMIC DNA]</scope>
    <source>
        <strain evidence="3 4">Q31b</strain>
    </source>
</reference>
<dbReference type="PANTHER" id="PTHR43586">
    <property type="entry name" value="CYSTEINE DESULFURASE"/>
    <property type="match status" value="1"/>
</dbReference>
<dbReference type="InterPro" id="IPR015424">
    <property type="entry name" value="PyrdxlP-dep_Trfase"/>
</dbReference>